<comment type="caution">
    <text evidence="4">The sequence shown here is derived from an EMBL/GenBank/DDBJ whole genome shotgun (WGS) entry which is preliminary data.</text>
</comment>
<dbReference type="InterPro" id="IPR058038">
    <property type="entry name" value="BREX_BrxC_wHTH"/>
</dbReference>
<protein>
    <submittedName>
        <fullName evidence="4">BREX system P-loop protein BrxC</fullName>
    </submittedName>
</protein>
<sequence length="1189" mass="137910">MNVRDMFVRDIEREISGVVKVAQTDENKIYQELDEYVVTKEISRHLSKFYDNYGKSIDGNTDKMGVWISGFFGSGKSHLLKILSYALDNQKVNGKYAIDYFNNKVNDPMLLAEMQRDAKVDTETILFNIDSKNPVNNKSKEDAILRIFIKVFNEHRGLCDEIPGVANMEQQLMKDGVYEEFKQEFCKLRGKEWLHRRNAFFLDRDYVAKAISAVLNISLESANEYVTNGVTEYEVSIEKFAKEVKEYVNKKGKNFHLIFLVDEIGQYIGDNSTLMLNLQTVAEDLGTYCNGKVWIMVTSQESIDSLFDVKGNDFSKIQGRFDTRLSLSSISVDEVIKKRILDKKQDAIYLLKDLYREKSAILKNLISFDNARKDLLGYSDENEFAEVYPFVPYQFKILQNVFEEVRKHGSSGKHLSEGERSMISAYKESVLKYADYRDGILIPFHAFYDTIEEFLNPSISRVIERASENPALKENPMNLQILKILFMIKYLSDEIPGNLENIATLMVNSIDEDKLDLKEKIKESLRKLQSQTLIQKNGDSYVFLTDDEQDVNREIKYEKIEEETLKKELSNYIFQGIYDEPKYKYSKVYSFTFNKMMDEKEYGNQTSSMGINILTPLSDNYYKSDEELISKSFINKEMIIKLGENDNYIEELSEAMKIESYIKKKNVSSLPENIQIIITTKQGEMRLRKARAKELLESSILQAIFYVNGEKLDIKGNSAKDKINSGFNILVNSIFSKLGYIKFNLSGESEIAVLLKNNVEQLGFDAVEQYNNELAEKEIFDFICLQEDNLQQIRMKIILNRFKDAPYGWNEIDISGVVAKLFKEQKIKLRLNGEFLEIDNPNKIADALTKITEVDRVIINKKIKVDATLIRAVKNICLDVFGKINLPDDEDGLAKSIRDKINEKIHELKIYMSKYENKKYPGKSLFEKGINAFNEIMENKDNLSFFTALKNKEDELLDWVEDVAYAYAFFENQINIFDKGLEVSNRCHENKDYLNESVIQELKSLDDILNNPIPYKKIRNIVEIAQNIEKGFSVIIEEKKENAKTKINTDFEYCSLKSSQYGVSNSTAEKIKTFYNHLLLRVNEYTDIFKIDASVTQSNNQKEYYEKLINKEIEEFKKKEEEETKKGNVVNEPPAVKHTPIQKQVEKISVSKLVDIRLLKTENDVEIYIRELKSKLKKIIDENKEIEIE</sequence>
<evidence type="ECO:0000259" key="3">
    <source>
        <dbReference type="Pfam" id="PF25796"/>
    </source>
</evidence>
<evidence type="ECO:0000313" key="4">
    <source>
        <dbReference type="EMBL" id="MFL0251153.1"/>
    </source>
</evidence>
<dbReference type="Pfam" id="PF25791">
    <property type="entry name" value="WHD_BREX_BrxC"/>
    <property type="match status" value="1"/>
</dbReference>
<dbReference type="InterPro" id="IPR058036">
    <property type="entry name" value="BREX_BrxC_4th"/>
</dbReference>
<dbReference type="SUPFAM" id="SSF52540">
    <property type="entry name" value="P-loop containing nucleoside triphosphate hydrolases"/>
    <property type="match status" value="1"/>
</dbReference>
<dbReference type="InterPro" id="IPR058037">
    <property type="entry name" value="BREX_BrxC_helical"/>
</dbReference>
<evidence type="ECO:0000259" key="2">
    <source>
        <dbReference type="Pfam" id="PF25792"/>
    </source>
</evidence>
<evidence type="ECO:0000313" key="5">
    <source>
        <dbReference type="Proteomes" id="UP001623592"/>
    </source>
</evidence>
<accession>A0ABW8TI65</accession>
<dbReference type="InterPro" id="IPR047679">
    <property type="entry name" value="BREX_BrxC"/>
</dbReference>
<dbReference type="Proteomes" id="UP001623592">
    <property type="component" value="Unassembled WGS sequence"/>
</dbReference>
<proteinExistence type="predicted"/>
<gene>
    <name evidence="4" type="primary">brxC</name>
    <name evidence="4" type="ORF">ACJDT4_12020</name>
</gene>
<feature type="domain" description="Probable ATP-binding protein BrxC 4th six-stranded beta-sheet" evidence="3">
    <location>
        <begin position="559"/>
        <end position="730"/>
    </location>
</feature>
<feature type="domain" description="Probable ATP-binding protein BrxC winged helix-turn-helix" evidence="1">
    <location>
        <begin position="737"/>
        <end position="862"/>
    </location>
</feature>
<keyword evidence="5" id="KW-1185">Reference proteome</keyword>
<feature type="domain" description="Probable ATP-binding protein BrxC alpha-helical" evidence="2">
    <location>
        <begin position="870"/>
        <end position="991"/>
    </location>
</feature>
<dbReference type="Pfam" id="PF25796">
    <property type="entry name" value="BREX_BrxC_4th"/>
    <property type="match status" value="1"/>
</dbReference>
<dbReference type="NCBIfam" id="NF033441">
    <property type="entry name" value="BREX_BrxC"/>
    <property type="match status" value="1"/>
</dbReference>
<name>A0ABW8TI65_9CLOT</name>
<dbReference type="EMBL" id="JBJIAA010000009">
    <property type="protein sequence ID" value="MFL0251153.1"/>
    <property type="molecule type" value="Genomic_DNA"/>
</dbReference>
<evidence type="ECO:0000259" key="1">
    <source>
        <dbReference type="Pfam" id="PF25791"/>
    </source>
</evidence>
<organism evidence="4 5">
    <name type="scientific">Clostridium neuense</name>
    <dbReference type="NCBI Taxonomy" id="1728934"/>
    <lineage>
        <taxon>Bacteria</taxon>
        <taxon>Bacillati</taxon>
        <taxon>Bacillota</taxon>
        <taxon>Clostridia</taxon>
        <taxon>Eubacteriales</taxon>
        <taxon>Clostridiaceae</taxon>
        <taxon>Clostridium</taxon>
    </lineage>
</organism>
<dbReference type="RefSeq" id="WP_406787809.1">
    <property type="nucleotide sequence ID" value="NZ_JBJIAA010000009.1"/>
</dbReference>
<reference evidence="4 5" key="1">
    <citation type="submission" date="2024-11" db="EMBL/GenBank/DDBJ databases">
        <authorList>
            <person name="Heng Y.C."/>
            <person name="Lim A.C.H."/>
            <person name="Lee J.K.Y."/>
            <person name="Kittelmann S."/>
        </authorList>
    </citation>
    <scope>NUCLEOTIDE SEQUENCE [LARGE SCALE GENOMIC DNA]</scope>
    <source>
        <strain evidence="4 5">WILCCON 0114</strain>
    </source>
</reference>
<dbReference type="Pfam" id="PF25792">
    <property type="entry name" value="BREX_BrxC_helical"/>
    <property type="match status" value="1"/>
</dbReference>
<dbReference type="InterPro" id="IPR027417">
    <property type="entry name" value="P-loop_NTPase"/>
</dbReference>